<dbReference type="PANTHER" id="PTHR23416">
    <property type="entry name" value="SIALIC ACID SYNTHASE-RELATED"/>
    <property type="match status" value="1"/>
</dbReference>
<dbReference type="SUPFAM" id="SSF51161">
    <property type="entry name" value="Trimeric LpxA-like enzymes"/>
    <property type="match status" value="1"/>
</dbReference>
<dbReference type="RefSeq" id="WP_209794906.1">
    <property type="nucleotide sequence ID" value="NZ_JAGIQF010000013.1"/>
</dbReference>
<accession>A0ABS4BAT8</accession>
<keyword evidence="4" id="KW-1185">Reference proteome</keyword>
<reference evidence="3 4" key="1">
    <citation type="submission" date="2021-03" db="EMBL/GenBank/DDBJ databases">
        <title>Plant growth promoting bacteria isolated from wild legumes nodules and trapping Phaseolus vulgaris L. nodules in the center and southern Mexico.</title>
        <authorList>
            <person name="Estrada P."/>
        </authorList>
    </citation>
    <scope>NUCLEOTIDE SEQUENCE [LARGE SCALE GENOMIC DNA]</scope>
    <source>
        <strain evidence="3 4">MaGu-431</strain>
    </source>
</reference>
<name>A0ABS4BAT8_9GAMM</name>
<gene>
    <name evidence="3" type="ORF">J8I01_17960</name>
</gene>
<keyword evidence="2" id="KW-0808">Transferase</keyword>
<comment type="similarity">
    <text evidence="1">Belongs to the transferase hexapeptide repeat family.</text>
</comment>
<dbReference type="Proteomes" id="UP000666661">
    <property type="component" value="Unassembled WGS sequence"/>
</dbReference>
<protein>
    <recommendedName>
        <fullName evidence="5">Acetyltransferase</fullName>
    </recommendedName>
</protein>
<comment type="caution">
    <text evidence="3">The sequence shown here is derived from an EMBL/GenBank/DDBJ whole genome shotgun (WGS) entry which is preliminary data.</text>
</comment>
<organism evidence="3 4">
    <name type="scientific">Aeromonas sanarellii</name>
    <dbReference type="NCBI Taxonomy" id="633415"/>
    <lineage>
        <taxon>Bacteria</taxon>
        <taxon>Pseudomonadati</taxon>
        <taxon>Pseudomonadota</taxon>
        <taxon>Gammaproteobacteria</taxon>
        <taxon>Aeromonadales</taxon>
        <taxon>Aeromonadaceae</taxon>
        <taxon>Aeromonas</taxon>
    </lineage>
</organism>
<evidence type="ECO:0000313" key="3">
    <source>
        <dbReference type="EMBL" id="MBP0604388.1"/>
    </source>
</evidence>
<evidence type="ECO:0000256" key="2">
    <source>
        <dbReference type="ARBA" id="ARBA00022679"/>
    </source>
</evidence>
<dbReference type="Pfam" id="PF00132">
    <property type="entry name" value="Hexapep"/>
    <property type="match status" value="1"/>
</dbReference>
<dbReference type="InterPro" id="IPR011004">
    <property type="entry name" value="Trimer_LpxA-like_sf"/>
</dbReference>
<dbReference type="EMBL" id="JAGIQF010000013">
    <property type="protein sequence ID" value="MBP0604388.1"/>
    <property type="molecule type" value="Genomic_DNA"/>
</dbReference>
<dbReference type="PANTHER" id="PTHR23416:SF23">
    <property type="entry name" value="ACETYLTRANSFERASE C18B11.09C-RELATED"/>
    <property type="match status" value="1"/>
</dbReference>
<evidence type="ECO:0000256" key="1">
    <source>
        <dbReference type="ARBA" id="ARBA00007274"/>
    </source>
</evidence>
<dbReference type="InterPro" id="IPR051159">
    <property type="entry name" value="Hexapeptide_acetyltransf"/>
</dbReference>
<sequence>MKVFFKKNIFVYELIRKFQKKITCLLLGLDNVSDSSKISWPIYISKDFKLGDFSFVNKGSYIGPNVVCGNYVMFGPHVTIAGGDHRYDIVGRPMIFSGRSNVEPTTIGNDVWIGANCNIKAGVKIGNGSIIAMGSLVLDDIPPYVIYGGVPARLIKHRFASADEILRHEACLLKKPYRSGSYCE</sequence>
<evidence type="ECO:0000313" key="4">
    <source>
        <dbReference type="Proteomes" id="UP000666661"/>
    </source>
</evidence>
<proteinExistence type="inferred from homology"/>
<evidence type="ECO:0008006" key="5">
    <source>
        <dbReference type="Google" id="ProtNLM"/>
    </source>
</evidence>
<dbReference type="InterPro" id="IPR001451">
    <property type="entry name" value="Hexapep"/>
</dbReference>
<dbReference type="Gene3D" id="2.160.10.10">
    <property type="entry name" value="Hexapeptide repeat proteins"/>
    <property type="match status" value="1"/>
</dbReference>